<feature type="domain" description="RNA polymerase sigma-70 region 2" evidence="6">
    <location>
        <begin position="16"/>
        <end position="78"/>
    </location>
</feature>
<accession>A0ABW4Q9I0</accession>
<keyword evidence="9" id="KW-1185">Reference proteome</keyword>
<dbReference type="Gene3D" id="1.10.1740.10">
    <property type="match status" value="1"/>
</dbReference>
<dbReference type="InterPro" id="IPR007627">
    <property type="entry name" value="RNA_pol_sigma70_r2"/>
</dbReference>
<dbReference type="SUPFAM" id="SSF88946">
    <property type="entry name" value="Sigma2 domain of RNA polymerase sigma factors"/>
    <property type="match status" value="1"/>
</dbReference>
<dbReference type="SUPFAM" id="SSF88659">
    <property type="entry name" value="Sigma3 and sigma4 domains of RNA polymerase sigma factors"/>
    <property type="match status" value="1"/>
</dbReference>
<proteinExistence type="inferred from homology"/>
<name>A0ABW4Q9I0_9MICC</name>
<dbReference type="InterPro" id="IPR013324">
    <property type="entry name" value="RNA_pol_sigma_r3/r4-like"/>
</dbReference>
<dbReference type="InterPro" id="IPR036388">
    <property type="entry name" value="WH-like_DNA-bd_sf"/>
</dbReference>
<dbReference type="CDD" id="cd06171">
    <property type="entry name" value="Sigma70_r4"/>
    <property type="match status" value="1"/>
</dbReference>
<dbReference type="InterPro" id="IPR013325">
    <property type="entry name" value="RNA_pol_sigma_r2"/>
</dbReference>
<comment type="similarity">
    <text evidence="1">Belongs to the sigma-70 factor family. ECF subfamily.</text>
</comment>
<dbReference type="Pfam" id="PF04542">
    <property type="entry name" value="Sigma70_r2"/>
    <property type="match status" value="1"/>
</dbReference>
<evidence type="ECO:0000256" key="3">
    <source>
        <dbReference type="ARBA" id="ARBA00023082"/>
    </source>
</evidence>
<dbReference type="PANTHER" id="PTHR43133:SF8">
    <property type="entry name" value="RNA POLYMERASE SIGMA FACTOR HI_1459-RELATED"/>
    <property type="match status" value="1"/>
</dbReference>
<dbReference type="Pfam" id="PF08281">
    <property type="entry name" value="Sigma70_r4_2"/>
    <property type="match status" value="1"/>
</dbReference>
<evidence type="ECO:0000313" key="8">
    <source>
        <dbReference type="EMBL" id="MFD1847306.1"/>
    </source>
</evidence>
<evidence type="ECO:0000259" key="7">
    <source>
        <dbReference type="Pfam" id="PF08281"/>
    </source>
</evidence>
<dbReference type="RefSeq" id="WP_343882449.1">
    <property type="nucleotide sequence ID" value="NZ_BAAAIJ010000066.1"/>
</dbReference>
<organism evidence="8 9">
    <name type="scientific">Arthrobacter flavus</name>
    <dbReference type="NCBI Taxonomy" id="95172"/>
    <lineage>
        <taxon>Bacteria</taxon>
        <taxon>Bacillati</taxon>
        <taxon>Actinomycetota</taxon>
        <taxon>Actinomycetes</taxon>
        <taxon>Micrococcales</taxon>
        <taxon>Micrococcaceae</taxon>
        <taxon>Arthrobacter</taxon>
    </lineage>
</organism>
<comment type="caution">
    <text evidence="8">The sequence shown here is derived from an EMBL/GenBank/DDBJ whole genome shotgun (WGS) entry which is preliminary data.</text>
</comment>
<evidence type="ECO:0000256" key="5">
    <source>
        <dbReference type="ARBA" id="ARBA00023163"/>
    </source>
</evidence>
<dbReference type="InterPro" id="IPR039425">
    <property type="entry name" value="RNA_pol_sigma-70-like"/>
</dbReference>
<dbReference type="Gene3D" id="1.10.10.10">
    <property type="entry name" value="Winged helix-like DNA-binding domain superfamily/Winged helix DNA-binding domain"/>
    <property type="match status" value="1"/>
</dbReference>
<protein>
    <submittedName>
        <fullName evidence="8">RNA polymerase sigma factor</fullName>
    </submittedName>
</protein>
<sequence>MFGGKHDQRFAAVDHQLRPRVFNYIYRRVSSRDEADELTNDVFRIAWERYPDAGDMTVAWLLAVARNVVGNEYRRRERAGLLMERLHESVRVAARIDNPDGRQEAVAAGLLRLREADREVLLLAYWDDLAASDIAQVLDCSPAAVRVRLHRARKAFAKTIPAKLLAEGDA</sequence>
<feature type="domain" description="RNA polymerase sigma factor 70 region 4 type 2" evidence="7">
    <location>
        <begin position="106"/>
        <end position="155"/>
    </location>
</feature>
<evidence type="ECO:0000256" key="4">
    <source>
        <dbReference type="ARBA" id="ARBA00023125"/>
    </source>
</evidence>
<dbReference type="PANTHER" id="PTHR43133">
    <property type="entry name" value="RNA POLYMERASE ECF-TYPE SIGMA FACTO"/>
    <property type="match status" value="1"/>
</dbReference>
<keyword evidence="4" id="KW-0238">DNA-binding</keyword>
<evidence type="ECO:0000256" key="2">
    <source>
        <dbReference type="ARBA" id="ARBA00023015"/>
    </source>
</evidence>
<reference evidence="9" key="1">
    <citation type="journal article" date="2019" name="Int. J. Syst. Evol. Microbiol.">
        <title>The Global Catalogue of Microorganisms (GCM) 10K type strain sequencing project: providing services to taxonomists for standard genome sequencing and annotation.</title>
        <authorList>
            <consortium name="The Broad Institute Genomics Platform"/>
            <consortium name="The Broad Institute Genome Sequencing Center for Infectious Disease"/>
            <person name="Wu L."/>
            <person name="Ma J."/>
        </authorList>
    </citation>
    <scope>NUCLEOTIDE SEQUENCE [LARGE SCALE GENOMIC DNA]</scope>
    <source>
        <strain evidence="9">JCM 11496</strain>
    </source>
</reference>
<dbReference type="NCBIfam" id="TIGR02937">
    <property type="entry name" value="sigma70-ECF"/>
    <property type="match status" value="1"/>
</dbReference>
<evidence type="ECO:0000313" key="9">
    <source>
        <dbReference type="Proteomes" id="UP001597307"/>
    </source>
</evidence>
<gene>
    <name evidence="8" type="ORF">ACFSFX_11955</name>
</gene>
<keyword evidence="3" id="KW-0731">Sigma factor</keyword>
<keyword evidence="2" id="KW-0805">Transcription regulation</keyword>
<dbReference type="Proteomes" id="UP001597307">
    <property type="component" value="Unassembled WGS sequence"/>
</dbReference>
<dbReference type="InterPro" id="IPR014284">
    <property type="entry name" value="RNA_pol_sigma-70_dom"/>
</dbReference>
<keyword evidence="5" id="KW-0804">Transcription</keyword>
<dbReference type="InterPro" id="IPR013249">
    <property type="entry name" value="RNA_pol_sigma70_r4_t2"/>
</dbReference>
<dbReference type="EMBL" id="JBHUGA010000051">
    <property type="protein sequence ID" value="MFD1847306.1"/>
    <property type="molecule type" value="Genomic_DNA"/>
</dbReference>
<evidence type="ECO:0000256" key="1">
    <source>
        <dbReference type="ARBA" id="ARBA00010641"/>
    </source>
</evidence>
<evidence type="ECO:0000259" key="6">
    <source>
        <dbReference type="Pfam" id="PF04542"/>
    </source>
</evidence>